<proteinExistence type="predicted"/>
<evidence type="ECO:0000313" key="6">
    <source>
        <dbReference type="EMBL" id="MBU5337126.1"/>
    </source>
</evidence>
<organism evidence="6 7">
    <name type="scientific">Intestinibacter bartlettii</name>
    <dbReference type="NCBI Taxonomy" id="261299"/>
    <lineage>
        <taxon>Bacteria</taxon>
        <taxon>Bacillati</taxon>
        <taxon>Bacillota</taxon>
        <taxon>Clostridia</taxon>
        <taxon>Peptostreptococcales</taxon>
        <taxon>Peptostreptococcaceae</taxon>
        <taxon>Intestinibacter</taxon>
    </lineage>
</organism>
<name>A0ABS6E0W6_9FIRM</name>
<evidence type="ECO:0000256" key="2">
    <source>
        <dbReference type="ARBA" id="ARBA00022741"/>
    </source>
</evidence>
<keyword evidence="7" id="KW-1185">Reference proteome</keyword>
<keyword evidence="2 4" id="KW-0547">Nucleotide-binding</keyword>
<protein>
    <submittedName>
        <fullName evidence="6">ATP-grasp domain-containing protein</fullName>
    </submittedName>
</protein>
<dbReference type="InterPro" id="IPR011761">
    <property type="entry name" value="ATP-grasp"/>
</dbReference>
<dbReference type="PANTHER" id="PTHR43585">
    <property type="entry name" value="FUMIPYRROLE BIOSYNTHESIS PROTEIN C"/>
    <property type="match status" value="1"/>
</dbReference>
<accession>A0ABS6E0W6</accession>
<comment type="caution">
    <text evidence="6">The sequence shown here is derived from an EMBL/GenBank/DDBJ whole genome shotgun (WGS) entry which is preliminary data.</text>
</comment>
<dbReference type="InterPro" id="IPR052032">
    <property type="entry name" value="ATP-dep_AA_Ligase"/>
</dbReference>
<reference evidence="6 7" key="1">
    <citation type="submission" date="2021-06" db="EMBL/GenBank/DDBJ databases">
        <authorList>
            <person name="Sun Q."/>
            <person name="Li D."/>
        </authorList>
    </citation>
    <scope>NUCLEOTIDE SEQUENCE [LARGE SCALE GENOMIC DNA]</scope>
    <source>
        <strain evidence="6 7">N19</strain>
    </source>
</reference>
<keyword evidence="1" id="KW-0436">Ligase</keyword>
<evidence type="ECO:0000313" key="7">
    <source>
        <dbReference type="Proteomes" id="UP001196301"/>
    </source>
</evidence>
<dbReference type="Pfam" id="PF02786">
    <property type="entry name" value="CPSase_L_D2"/>
    <property type="match status" value="1"/>
</dbReference>
<dbReference type="PROSITE" id="PS50975">
    <property type="entry name" value="ATP_GRASP"/>
    <property type="match status" value="1"/>
</dbReference>
<dbReference type="PANTHER" id="PTHR43585:SF2">
    <property type="entry name" value="ATP-GRASP ENZYME FSQD"/>
    <property type="match status" value="1"/>
</dbReference>
<evidence type="ECO:0000256" key="4">
    <source>
        <dbReference type="PROSITE-ProRule" id="PRU00409"/>
    </source>
</evidence>
<dbReference type="Proteomes" id="UP001196301">
    <property type="component" value="Unassembled WGS sequence"/>
</dbReference>
<evidence type="ECO:0000256" key="1">
    <source>
        <dbReference type="ARBA" id="ARBA00022598"/>
    </source>
</evidence>
<dbReference type="EMBL" id="JAHLOQ010000039">
    <property type="protein sequence ID" value="MBU5337126.1"/>
    <property type="molecule type" value="Genomic_DNA"/>
</dbReference>
<evidence type="ECO:0000259" key="5">
    <source>
        <dbReference type="PROSITE" id="PS50975"/>
    </source>
</evidence>
<keyword evidence="3 4" id="KW-0067">ATP-binding</keyword>
<gene>
    <name evidence="6" type="ORF">KQI20_11800</name>
</gene>
<evidence type="ECO:0000256" key="3">
    <source>
        <dbReference type="ARBA" id="ARBA00022840"/>
    </source>
</evidence>
<sequence length="402" mass="46510">MNVVFISPHFPLYYYNFCKNLKIRGVNVLGIGDAPYDSLPTHTIDAVTEYYEVGSLENFYEVEEACRFFSEKYGKIDWIESQNEYWLETEATLRKIFDVNTGTKIDDMAPMKYKSKMKDVYRACNIPVARYILVSTYEEAIKFTNEVGYPVVVKPDNGVGASSTYKLKNNDEVAYFFATKDNNITYIMEEFINGHVETFDGITDSNKNVLISSSHVMLKSIMDTVNTASDVAFYFQPFEGKDIEFIGKQVVKAFDTRSRYFHFEFFRLDQDKEGLGKKGDLVGLEVNMRAPGAYIPDMINYAYDVDTYAIWADMLIYDKTFVDINRKYVVGYASRRNGIDYTNSYEDIKNKYGDKIKIDTEVPEALAAAMGNHVFIFRTEREEELMEMIRFILKRNGEGNWI</sequence>
<dbReference type="InterPro" id="IPR005479">
    <property type="entry name" value="CPAse_ATP-bd"/>
</dbReference>
<feature type="domain" description="ATP-grasp" evidence="5">
    <location>
        <begin position="118"/>
        <end position="316"/>
    </location>
</feature>
<dbReference type="RefSeq" id="WP_216571403.1">
    <property type="nucleotide sequence ID" value="NZ_JAHLOQ010000039.1"/>
</dbReference>